<dbReference type="RefSeq" id="WP_058020292.1">
    <property type="nucleotide sequence ID" value="NZ_CP013189.1"/>
</dbReference>
<dbReference type="SUPFAM" id="SSF51735">
    <property type="entry name" value="NAD(P)-binding Rossmann-fold domains"/>
    <property type="match status" value="1"/>
</dbReference>
<gene>
    <name evidence="2" type="ORF">PS2015_59</name>
</gene>
<dbReference type="KEGG" id="pspi:PS2015_59"/>
<dbReference type="InterPro" id="IPR050177">
    <property type="entry name" value="Lipid_A_modif_metabolic_enz"/>
</dbReference>
<protein>
    <recommendedName>
        <fullName evidence="1">NAD-dependent epimerase/dehydratase domain-containing protein</fullName>
    </recommendedName>
</protein>
<keyword evidence="3" id="KW-1185">Reference proteome</keyword>
<organism evidence="2 3">
    <name type="scientific">Pseudohongiella spirulinae</name>
    <dbReference type="NCBI Taxonomy" id="1249552"/>
    <lineage>
        <taxon>Bacteria</taxon>
        <taxon>Pseudomonadati</taxon>
        <taxon>Pseudomonadota</taxon>
        <taxon>Gammaproteobacteria</taxon>
        <taxon>Pseudomonadales</taxon>
        <taxon>Pseudohongiellaceae</taxon>
        <taxon>Pseudohongiella</taxon>
    </lineage>
</organism>
<name>A0A0S2K998_9GAMM</name>
<feature type="domain" description="NAD-dependent epimerase/dehydratase" evidence="1">
    <location>
        <begin position="9"/>
        <end position="197"/>
    </location>
</feature>
<dbReference type="InterPro" id="IPR036291">
    <property type="entry name" value="NAD(P)-bd_dom_sf"/>
</dbReference>
<reference evidence="2 3" key="1">
    <citation type="submission" date="2015-11" db="EMBL/GenBank/DDBJ databases">
        <authorList>
            <person name="Zhang Y."/>
            <person name="Guo Z."/>
        </authorList>
    </citation>
    <scope>NUCLEOTIDE SEQUENCE [LARGE SCALE GENOMIC DNA]</scope>
    <source>
        <strain evidence="2 3">KCTC 32221</strain>
    </source>
</reference>
<dbReference type="InterPro" id="IPR001509">
    <property type="entry name" value="Epimerase_deHydtase"/>
</dbReference>
<dbReference type="Pfam" id="PF01370">
    <property type="entry name" value="Epimerase"/>
    <property type="match status" value="1"/>
</dbReference>
<accession>A0A0S2K998</accession>
<sequence length="307" mass="33366">MMDASYERALITGGSGFVGAELVRQLQDCGVAIRAPARPAFDLLKPESLQEACRDIDVIYHLAAYAHVNQADRRCLQAVNVTGTCNLLDAAVAAGVKRLVYVSSILADPDYDKPRTAYGASKFQAEQVLKKAHGQGQIAVTIVRPCSVYGVGMRGNLATLLRLIARGFMPPLPDFNQSFSLISVQDLCACLRIANQKLQLSEAASPHVLALSDGEQYSLKAIESATRIAAGKAPYRMALPRACFYSGALLMELAGKLMRLNNAPGLRTYRALARPYCVDDTESQRQLGYNPRITLYQVLPELITGQS</sequence>
<evidence type="ECO:0000259" key="1">
    <source>
        <dbReference type="Pfam" id="PF01370"/>
    </source>
</evidence>
<dbReference type="EMBL" id="CP013189">
    <property type="protein sequence ID" value="ALO44757.1"/>
    <property type="molecule type" value="Genomic_DNA"/>
</dbReference>
<dbReference type="Proteomes" id="UP000065641">
    <property type="component" value="Chromosome"/>
</dbReference>
<dbReference type="Gene3D" id="3.40.50.720">
    <property type="entry name" value="NAD(P)-binding Rossmann-like Domain"/>
    <property type="match status" value="1"/>
</dbReference>
<dbReference type="AlphaFoldDB" id="A0A0S2K998"/>
<evidence type="ECO:0000313" key="2">
    <source>
        <dbReference type="EMBL" id="ALO44757.1"/>
    </source>
</evidence>
<proteinExistence type="predicted"/>
<evidence type="ECO:0000313" key="3">
    <source>
        <dbReference type="Proteomes" id="UP000065641"/>
    </source>
</evidence>
<dbReference type="PANTHER" id="PTHR43245">
    <property type="entry name" value="BIFUNCTIONAL POLYMYXIN RESISTANCE PROTEIN ARNA"/>
    <property type="match status" value="1"/>
</dbReference>
<dbReference type="STRING" id="1249552.PS2015_59"/>
<dbReference type="PANTHER" id="PTHR43245:SF58">
    <property type="entry name" value="BLL5923 PROTEIN"/>
    <property type="match status" value="1"/>
</dbReference>